<feature type="domain" description="Neurotransmitter-gated ion-channel ligand-binding" evidence="15">
    <location>
        <begin position="2"/>
        <end position="185"/>
    </location>
</feature>
<dbReference type="InterPro" id="IPR036734">
    <property type="entry name" value="Neur_chan_lig-bd_sf"/>
</dbReference>
<keyword evidence="5" id="KW-0770">Synapse</keyword>
<dbReference type="InterPro" id="IPR002394">
    <property type="entry name" value="Nicotinic_acetylcholine_rcpt"/>
</dbReference>
<name>A0AA88Y3K3_PINIB</name>
<feature type="transmembrane region" description="Helical" evidence="14">
    <location>
        <begin position="247"/>
        <end position="269"/>
    </location>
</feature>
<dbReference type="Gene3D" id="2.70.170.10">
    <property type="entry name" value="Neurotransmitter-gated ion-channel ligand-binding domain"/>
    <property type="match status" value="1"/>
</dbReference>
<comment type="similarity">
    <text evidence="14">Belongs to the ligand-gated ion channel (TC 1.A.9) family.</text>
</comment>
<dbReference type="GO" id="GO:0045211">
    <property type="term" value="C:postsynaptic membrane"/>
    <property type="evidence" value="ECO:0007669"/>
    <property type="project" value="InterPro"/>
</dbReference>
<keyword evidence="10" id="KW-0325">Glycoprotein</keyword>
<gene>
    <name evidence="17" type="ORF">FSP39_004975</name>
</gene>
<dbReference type="InterPro" id="IPR006202">
    <property type="entry name" value="Neur_chan_lig-bd"/>
</dbReference>
<evidence type="ECO:0000313" key="17">
    <source>
        <dbReference type="EMBL" id="KAK3096941.1"/>
    </source>
</evidence>
<evidence type="ECO:0000256" key="14">
    <source>
        <dbReference type="RuleBase" id="RU000687"/>
    </source>
</evidence>
<dbReference type="Proteomes" id="UP001186944">
    <property type="component" value="Unassembled WGS sequence"/>
</dbReference>
<evidence type="ECO:0000256" key="4">
    <source>
        <dbReference type="ARBA" id="ARBA00022989"/>
    </source>
</evidence>
<evidence type="ECO:0000259" key="15">
    <source>
        <dbReference type="Pfam" id="PF02931"/>
    </source>
</evidence>
<accession>A0AA88Y3K3</accession>
<keyword evidence="9" id="KW-0675">Receptor</keyword>
<organism evidence="17 18">
    <name type="scientific">Pinctada imbricata</name>
    <name type="common">Atlantic pearl-oyster</name>
    <name type="synonym">Pinctada martensii</name>
    <dbReference type="NCBI Taxonomy" id="66713"/>
    <lineage>
        <taxon>Eukaryota</taxon>
        <taxon>Metazoa</taxon>
        <taxon>Spiralia</taxon>
        <taxon>Lophotrochozoa</taxon>
        <taxon>Mollusca</taxon>
        <taxon>Bivalvia</taxon>
        <taxon>Autobranchia</taxon>
        <taxon>Pteriomorphia</taxon>
        <taxon>Pterioida</taxon>
        <taxon>Pterioidea</taxon>
        <taxon>Pteriidae</taxon>
        <taxon>Pinctada</taxon>
    </lineage>
</organism>
<keyword evidence="2" id="KW-1003">Cell membrane</keyword>
<keyword evidence="18" id="KW-1185">Reference proteome</keyword>
<dbReference type="InterPro" id="IPR038050">
    <property type="entry name" value="Neuro_actylchol_rec"/>
</dbReference>
<evidence type="ECO:0000256" key="7">
    <source>
        <dbReference type="ARBA" id="ARBA00023136"/>
    </source>
</evidence>
<dbReference type="InterPro" id="IPR036719">
    <property type="entry name" value="Neuro-gated_channel_TM_sf"/>
</dbReference>
<keyword evidence="4 14" id="KW-1133">Transmembrane helix</keyword>
<dbReference type="SUPFAM" id="SSF90112">
    <property type="entry name" value="Neurotransmitter-gated ion-channel transmembrane pore"/>
    <property type="match status" value="1"/>
</dbReference>
<dbReference type="SUPFAM" id="SSF63712">
    <property type="entry name" value="Nicotinic receptor ligand binding domain-like"/>
    <property type="match status" value="1"/>
</dbReference>
<evidence type="ECO:0000259" key="16">
    <source>
        <dbReference type="Pfam" id="PF02932"/>
    </source>
</evidence>
<proteinExistence type="inferred from homology"/>
<evidence type="ECO:0000313" key="18">
    <source>
        <dbReference type="Proteomes" id="UP001186944"/>
    </source>
</evidence>
<keyword evidence="1 14" id="KW-0813">Transport</keyword>
<sequence length="501" mass="57681">MVDFGISFNQLLDLDEKKQIMTSSVWIHEGWTDEGLQWNPCDYDGLNSLVVSANRLWLPDLFIFNSGGGELDGFINVTGSKVKIMHTGYVTWVVPLVIKSACSVDVTYFPYDRQHCEIHFGSWIYDVSKLDLRCHPETPNLDEYVLNNEFDLQDYGLYRTMVHESCCPGHGDHPMINFFIQLKRKSIYYDYIVIAPTLNLCFLTLVTFMLPCHHGDKIAIGLTVFLTLYVLQLLIAENVPDTNTTPILGIFIFLVMTLNCISLILATMIMSVKKRANLKPVPEVPKFVLRICETYLSRITCTSVKSRLYEYNVCDQNEDISACPEVEDEKSLEAKNNSISQFQLHDSDSEEGKDKYLYESNSDFQLYNHNFQTEDTLLRGHSSQSALLDHDHSQLLDTPEETENNTGRCHRKRPSYKRAIHRNPILGQSESSDDLLKTIAPDRTLKELTKDEILALWKSNHRRKREWYFVAETMDKSSFLVYTLSMFITIFTVLVLVPNLQ</sequence>
<evidence type="ECO:0000256" key="2">
    <source>
        <dbReference type="ARBA" id="ARBA00022475"/>
    </source>
</evidence>
<dbReference type="CDD" id="cd19051">
    <property type="entry name" value="LGIC_TM_cation"/>
    <property type="match status" value="1"/>
</dbReference>
<comment type="caution">
    <text evidence="17">The sequence shown here is derived from an EMBL/GenBank/DDBJ whole genome shotgun (WGS) entry which is preliminary data.</text>
</comment>
<evidence type="ECO:0000256" key="13">
    <source>
        <dbReference type="ARBA" id="ARBA00034099"/>
    </source>
</evidence>
<evidence type="ECO:0000256" key="12">
    <source>
        <dbReference type="ARBA" id="ARBA00023303"/>
    </source>
</evidence>
<keyword evidence="12 14" id="KW-0407">Ion channel</keyword>
<feature type="transmembrane region" description="Helical" evidence="14">
    <location>
        <begin position="218"/>
        <end position="235"/>
    </location>
</feature>
<dbReference type="EMBL" id="VSWD01000007">
    <property type="protein sequence ID" value="KAK3096941.1"/>
    <property type="molecule type" value="Genomic_DNA"/>
</dbReference>
<dbReference type="PRINTS" id="PR00252">
    <property type="entry name" value="NRIONCHANNEL"/>
</dbReference>
<evidence type="ECO:0000256" key="9">
    <source>
        <dbReference type="ARBA" id="ARBA00023170"/>
    </source>
</evidence>
<comment type="subcellular location">
    <subcellularLocation>
        <location evidence="13">Synaptic cell membrane</location>
        <topology evidence="13">Multi-pass membrane protein</topology>
    </subcellularLocation>
</comment>
<dbReference type="PROSITE" id="PS00236">
    <property type="entry name" value="NEUROTR_ION_CHANNEL"/>
    <property type="match status" value="1"/>
</dbReference>
<keyword evidence="11" id="KW-1071">Ligand-gated ion channel</keyword>
<dbReference type="PANTHER" id="PTHR18945">
    <property type="entry name" value="NEUROTRANSMITTER GATED ION CHANNEL"/>
    <property type="match status" value="1"/>
</dbReference>
<keyword evidence="3 14" id="KW-0812">Transmembrane</keyword>
<reference evidence="17" key="1">
    <citation type="submission" date="2019-08" db="EMBL/GenBank/DDBJ databases">
        <title>The improved chromosome-level genome for the pearl oyster Pinctada fucata martensii using PacBio sequencing and Hi-C.</title>
        <authorList>
            <person name="Zheng Z."/>
        </authorList>
    </citation>
    <scope>NUCLEOTIDE SEQUENCE</scope>
    <source>
        <strain evidence="17">ZZ-2019</strain>
        <tissue evidence="17">Adductor muscle</tissue>
    </source>
</reference>
<dbReference type="GO" id="GO:0022848">
    <property type="term" value="F:acetylcholine-gated monoatomic cation-selective channel activity"/>
    <property type="evidence" value="ECO:0007669"/>
    <property type="project" value="InterPro"/>
</dbReference>
<feature type="transmembrane region" description="Helical" evidence="14">
    <location>
        <begin position="188"/>
        <end position="211"/>
    </location>
</feature>
<dbReference type="InterPro" id="IPR006201">
    <property type="entry name" value="Neur_channel"/>
</dbReference>
<feature type="domain" description="Neurotransmitter-gated ion-channel transmembrane" evidence="16">
    <location>
        <begin position="193"/>
        <end position="488"/>
    </location>
</feature>
<dbReference type="CDD" id="cd18997">
    <property type="entry name" value="LGIC_ECD_nAChR"/>
    <property type="match status" value="1"/>
</dbReference>
<evidence type="ECO:0000256" key="3">
    <source>
        <dbReference type="ARBA" id="ARBA00022692"/>
    </source>
</evidence>
<dbReference type="GO" id="GO:0004888">
    <property type="term" value="F:transmembrane signaling receptor activity"/>
    <property type="evidence" value="ECO:0007669"/>
    <property type="project" value="InterPro"/>
</dbReference>
<dbReference type="Pfam" id="PF02932">
    <property type="entry name" value="Neur_chan_memb"/>
    <property type="match status" value="1"/>
</dbReference>
<evidence type="ECO:0000256" key="10">
    <source>
        <dbReference type="ARBA" id="ARBA00023180"/>
    </source>
</evidence>
<feature type="transmembrane region" description="Helical" evidence="14">
    <location>
        <begin position="479"/>
        <end position="497"/>
    </location>
</feature>
<dbReference type="Pfam" id="PF02931">
    <property type="entry name" value="Neur_chan_LBD"/>
    <property type="match status" value="1"/>
</dbReference>
<protein>
    <recommendedName>
        <fullName evidence="19">Neuronal acetylcholine receptor subunit alpha-10-like</fullName>
    </recommendedName>
</protein>
<keyword evidence="8" id="KW-1015">Disulfide bond</keyword>
<dbReference type="InterPro" id="IPR018000">
    <property type="entry name" value="Neurotransmitter_ion_chnl_CS"/>
</dbReference>
<evidence type="ECO:0000256" key="5">
    <source>
        <dbReference type="ARBA" id="ARBA00023018"/>
    </source>
</evidence>
<dbReference type="PRINTS" id="PR00254">
    <property type="entry name" value="NICOTINICR"/>
</dbReference>
<keyword evidence="6 14" id="KW-0406">Ion transport</keyword>
<dbReference type="FunFam" id="2.70.170.10:FF:000028">
    <property type="entry name" value="AcetylCholine Receptor"/>
    <property type="match status" value="1"/>
</dbReference>
<keyword evidence="7 14" id="KW-0472">Membrane</keyword>
<evidence type="ECO:0000256" key="6">
    <source>
        <dbReference type="ARBA" id="ARBA00023065"/>
    </source>
</evidence>
<evidence type="ECO:0008006" key="19">
    <source>
        <dbReference type="Google" id="ProtNLM"/>
    </source>
</evidence>
<evidence type="ECO:0000256" key="11">
    <source>
        <dbReference type="ARBA" id="ARBA00023286"/>
    </source>
</evidence>
<evidence type="ECO:0000256" key="1">
    <source>
        <dbReference type="ARBA" id="ARBA00022448"/>
    </source>
</evidence>
<dbReference type="AlphaFoldDB" id="A0AA88Y3K3"/>
<dbReference type="InterPro" id="IPR006029">
    <property type="entry name" value="Neurotrans-gated_channel_TM"/>
</dbReference>
<evidence type="ECO:0000256" key="8">
    <source>
        <dbReference type="ARBA" id="ARBA00023157"/>
    </source>
</evidence>
<dbReference type="Gene3D" id="1.20.58.390">
    <property type="entry name" value="Neurotransmitter-gated ion-channel transmembrane domain"/>
    <property type="match status" value="1"/>
</dbReference>